<evidence type="ECO:0000313" key="1">
    <source>
        <dbReference type="EMBL" id="MCK9802294.1"/>
    </source>
</evidence>
<dbReference type="EMBL" id="JALQCW010000121">
    <property type="protein sequence ID" value="MCK9802294.1"/>
    <property type="molecule type" value="Genomic_DNA"/>
</dbReference>
<gene>
    <name evidence="1" type="ORF">M1B34_32760</name>
</gene>
<dbReference type="RefSeq" id="WP_268267348.1">
    <property type="nucleotide sequence ID" value="NZ_JALQCW010000121.1"/>
</dbReference>
<reference evidence="1 2" key="2">
    <citation type="journal article" date="2023" name="Plant Pathol.">
        <title>Dismantling and reorganizing Pseudomonas marginalis sensu#lato.</title>
        <authorList>
            <person name="Sawada H."/>
            <person name="Fujikawa T."/>
            <person name="Satou M."/>
        </authorList>
    </citation>
    <scope>NUCLEOTIDE SEQUENCE [LARGE SCALE GENOMIC DNA]</scope>
    <source>
        <strain evidence="1 2">MAFF 302030</strain>
    </source>
</reference>
<name>A0A9X1Z2E5_9PSED</name>
<dbReference type="Proteomes" id="UP001155059">
    <property type="component" value="Unassembled WGS sequence"/>
</dbReference>
<reference evidence="1 2" key="1">
    <citation type="journal article" date="2022" name="Int. J. Syst. Evol. Microbiol.">
        <title>Pseudomonas aegrilactucae sp. nov. and Pseudomonas morbosilactucae sp. nov., pathogens causing bacterial rot of lettuce in Japan.</title>
        <authorList>
            <person name="Sawada H."/>
            <person name="Fujikawa T."/>
            <person name="Satou M."/>
        </authorList>
    </citation>
    <scope>NUCLEOTIDE SEQUENCE [LARGE SCALE GENOMIC DNA]</scope>
    <source>
        <strain evidence="1 2">MAFF 302030</strain>
    </source>
</reference>
<proteinExistence type="predicted"/>
<sequence>MNRRALGFGLIEALLALALSLVLVLAVTQVFIAAKRTYLSQNAAANLQEDGRFILSKMLQEIRMVGLFGCLRSITDASLDGTFSAQRAAPIRWDSANQRLSLISADTGSDGGTPTWTLITDCRSSAIAYSGTHSAPAGYQALALRRWSYRLRNQQLWMGTDSGQSVLADNVEAFDVSFGLAGSASDSAVSHYSSRPGDPARIRSVRLSLTLADPQQRVRSQTFSAVAALRNRLP</sequence>
<dbReference type="AlphaFoldDB" id="A0A9X1Z2E5"/>
<protein>
    <submittedName>
        <fullName evidence="1">Pilus assembly protein PilW</fullName>
    </submittedName>
</protein>
<evidence type="ECO:0000313" key="2">
    <source>
        <dbReference type="Proteomes" id="UP001155059"/>
    </source>
</evidence>
<comment type="caution">
    <text evidence="1">The sequence shown here is derived from an EMBL/GenBank/DDBJ whole genome shotgun (WGS) entry which is preliminary data.</text>
</comment>
<organism evidence="1 2">
    <name type="scientific">Pseudomonas morbosilactucae</name>
    <dbReference type="NCBI Taxonomy" id="2938197"/>
    <lineage>
        <taxon>Bacteria</taxon>
        <taxon>Pseudomonadati</taxon>
        <taxon>Pseudomonadota</taxon>
        <taxon>Gammaproteobacteria</taxon>
        <taxon>Pseudomonadales</taxon>
        <taxon>Pseudomonadaceae</taxon>
        <taxon>Pseudomonas</taxon>
    </lineage>
</organism>
<accession>A0A9X1Z2E5</accession>